<dbReference type="RefSeq" id="WP_021621860.1">
    <property type="nucleotide sequence ID" value="NZ_CABKST010000151.1"/>
</dbReference>
<dbReference type="GO" id="GO:0051301">
    <property type="term" value="P:cell division"/>
    <property type="evidence" value="ECO:0007669"/>
    <property type="project" value="InterPro"/>
</dbReference>
<feature type="transmembrane region" description="Helical" evidence="6">
    <location>
        <begin position="108"/>
        <end position="125"/>
    </location>
</feature>
<evidence type="ECO:0000256" key="5">
    <source>
        <dbReference type="ARBA" id="ARBA00023136"/>
    </source>
</evidence>
<dbReference type="AlphaFoldDB" id="A0A848CZS3"/>
<evidence type="ECO:0000256" key="4">
    <source>
        <dbReference type="ARBA" id="ARBA00022989"/>
    </source>
</evidence>
<keyword evidence="5 6" id="KW-0472">Membrane</keyword>
<dbReference type="GO" id="GO:0015648">
    <property type="term" value="F:lipid-linked peptidoglycan transporter activity"/>
    <property type="evidence" value="ECO:0007669"/>
    <property type="project" value="TreeGrafter"/>
</dbReference>
<dbReference type="InterPro" id="IPR001182">
    <property type="entry name" value="FtsW/RodA"/>
</dbReference>
<comment type="subcellular location">
    <subcellularLocation>
        <location evidence="1">Membrane</location>
        <topology evidence="1">Multi-pass membrane protein</topology>
    </subcellularLocation>
</comment>
<feature type="transmembrane region" description="Helical" evidence="6">
    <location>
        <begin position="349"/>
        <end position="369"/>
    </location>
</feature>
<gene>
    <name evidence="7" type="primary">rodA</name>
    <name evidence="7" type="ORF">HF838_12080</name>
</gene>
<proteinExistence type="predicted"/>
<dbReference type="GeneID" id="92839443"/>
<sequence length="379" mass="42822">MDFEKKYIRNLDWLLILLLMCLGIFSFIGISGATATANYEWKQVVWYALGFMVLAIILLFDYESFSNSAYVLYGIGIILIIGVLFAPVKEGVGGARSWYQLGVVDFQPAELMKIFTIIAVARYISKKDEKEEQIDNLKAMFPIFLFIGVPLLLILIQPDLGTATVFVGIMVSMLIVAGVPMRYFAVLGIAGAIFLSSFTYVFMFHKQFFFDHIMHKYQWMRIESWLKPEEYPTEGYQLMQSLTAIGSGQLLGKGINQGTQAKNGWVPVGESDFVFTVIGEELGFIGSSILIFIYFFFIYRMIRIAMEAKDTFGMYVIAGVIGMYVFQIFENIGMTIQLMPITGLPLPFVSYGGSSLVTNFFVMGIVLNVGMRRKKLMFD</sequence>
<evidence type="ECO:0000256" key="6">
    <source>
        <dbReference type="SAM" id="Phobius"/>
    </source>
</evidence>
<dbReference type="InterPro" id="IPR011923">
    <property type="entry name" value="RodA/MrdB"/>
</dbReference>
<feature type="transmembrane region" description="Helical" evidence="6">
    <location>
        <begin position="137"/>
        <end position="156"/>
    </location>
</feature>
<name>A0A848CZS3_ANEAE</name>
<evidence type="ECO:0000313" key="8">
    <source>
        <dbReference type="Proteomes" id="UP000561326"/>
    </source>
</evidence>
<protein>
    <submittedName>
        <fullName evidence="7">Rod shape-determining protein RodA</fullName>
    </submittedName>
</protein>
<dbReference type="PANTHER" id="PTHR30474">
    <property type="entry name" value="CELL CYCLE PROTEIN"/>
    <property type="match status" value="1"/>
</dbReference>
<dbReference type="Proteomes" id="UP000561326">
    <property type="component" value="Unassembled WGS sequence"/>
</dbReference>
<feature type="transmembrane region" description="Helical" evidence="6">
    <location>
        <begin position="184"/>
        <end position="204"/>
    </location>
</feature>
<feature type="transmembrane region" description="Helical" evidence="6">
    <location>
        <begin position="162"/>
        <end position="179"/>
    </location>
</feature>
<keyword evidence="2 6" id="KW-0812">Transmembrane</keyword>
<dbReference type="PANTHER" id="PTHR30474:SF1">
    <property type="entry name" value="PEPTIDOGLYCAN GLYCOSYLTRANSFERASE MRDB"/>
    <property type="match status" value="1"/>
</dbReference>
<evidence type="ECO:0000256" key="3">
    <source>
        <dbReference type="ARBA" id="ARBA00022960"/>
    </source>
</evidence>
<dbReference type="Pfam" id="PF01098">
    <property type="entry name" value="FTSW_RODA_SPOVE"/>
    <property type="match status" value="1"/>
</dbReference>
<dbReference type="GO" id="GO:0008360">
    <property type="term" value="P:regulation of cell shape"/>
    <property type="evidence" value="ECO:0007669"/>
    <property type="project" value="UniProtKB-KW"/>
</dbReference>
<evidence type="ECO:0000256" key="1">
    <source>
        <dbReference type="ARBA" id="ARBA00004141"/>
    </source>
</evidence>
<feature type="transmembrane region" description="Helical" evidence="6">
    <location>
        <begin position="44"/>
        <end position="62"/>
    </location>
</feature>
<keyword evidence="3" id="KW-0133">Cell shape</keyword>
<dbReference type="GO" id="GO:0032153">
    <property type="term" value="C:cell division site"/>
    <property type="evidence" value="ECO:0007669"/>
    <property type="project" value="TreeGrafter"/>
</dbReference>
<feature type="transmembrane region" description="Helical" evidence="6">
    <location>
        <begin position="12"/>
        <end position="32"/>
    </location>
</feature>
<accession>A0A848CZS3</accession>
<feature type="transmembrane region" description="Helical" evidence="6">
    <location>
        <begin position="311"/>
        <end position="329"/>
    </location>
</feature>
<evidence type="ECO:0000313" key="7">
    <source>
        <dbReference type="EMBL" id="NME98996.1"/>
    </source>
</evidence>
<feature type="transmembrane region" description="Helical" evidence="6">
    <location>
        <begin position="69"/>
        <end position="88"/>
    </location>
</feature>
<dbReference type="OrthoDB" id="9812661at2"/>
<dbReference type="NCBIfam" id="TIGR02210">
    <property type="entry name" value="rodA_shape"/>
    <property type="match status" value="1"/>
</dbReference>
<feature type="transmembrane region" description="Helical" evidence="6">
    <location>
        <begin position="282"/>
        <end position="299"/>
    </location>
</feature>
<organism evidence="7 8">
    <name type="scientific">Aneurinibacillus aneurinilyticus</name>
    <name type="common">Bacillus aneurinolyticus</name>
    <dbReference type="NCBI Taxonomy" id="1391"/>
    <lineage>
        <taxon>Bacteria</taxon>
        <taxon>Bacillati</taxon>
        <taxon>Bacillota</taxon>
        <taxon>Bacilli</taxon>
        <taxon>Bacillales</taxon>
        <taxon>Paenibacillaceae</taxon>
        <taxon>Aneurinibacillus group</taxon>
        <taxon>Aneurinibacillus</taxon>
    </lineage>
</organism>
<reference evidence="7 8" key="1">
    <citation type="submission" date="2020-04" db="EMBL/GenBank/DDBJ databases">
        <authorList>
            <person name="Hitch T.C.A."/>
            <person name="Wylensek D."/>
            <person name="Clavel T."/>
        </authorList>
    </citation>
    <scope>NUCLEOTIDE SEQUENCE [LARGE SCALE GENOMIC DNA]</scope>
    <source>
        <strain evidence="7 8">WB01_D5_05</strain>
    </source>
</reference>
<dbReference type="GO" id="GO:0005886">
    <property type="term" value="C:plasma membrane"/>
    <property type="evidence" value="ECO:0007669"/>
    <property type="project" value="TreeGrafter"/>
</dbReference>
<keyword evidence="4 6" id="KW-1133">Transmembrane helix</keyword>
<evidence type="ECO:0000256" key="2">
    <source>
        <dbReference type="ARBA" id="ARBA00022692"/>
    </source>
</evidence>
<comment type="caution">
    <text evidence="7">The sequence shown here is derived from an EMBL/GenBank/DDBJ whole genome shotgun (WGS) entry which is preliminary data.</text>
</comment>
<dbReference type="EMBL" id="JABAGO010000021">
    <property type="protein sequence ID" value="NME98996.1"/>
    <property type="molecule type" value="Genomic_DNA"/>
</dbReference>